<keyword evidence="5" id="KW-1185">Reference proteome</keyword>
<evidence type="ECO:0000256" key="1">
    <source>
        <dbReference type="ARBA" id="ARBA00008668"/>
    </source>
</evidence>
<accession>A0A6P6B5K1</accession>
<dbReference type="Gene3D" id="3.40.50.1110">
    <property type="entry name" value="SGNH hydrolase"/>
    <property type="match status" value="1"/>
</dbReference>
<dbReference type="GeneID" id="111315126"/>
<dbReference type="KEGG" id="dzi:111315126"/>
<evidence type="ECO:0000256" key="2">
    <source>
        <dbReference type="ARBA" id="ARBA00022729"/>
    </source>
</evidence>
<comment type="similarity">
    <text evidence="1">Belongs to the 'GDSL' lipolytic enzyme family.</text>
</comment>
<dbReference type="Proteomes" id="UP000515121">
    <property type="component" value="Unplaced"/>
</dbReference>
<evidence type="ECO:0000256" key="4">
    <source>
        <dbReference type="ARBA" id="ARBA00023180"/>
    </source>
</evidence>
<dbReference type="Pfam" id="PF00657">
    <property type="entry name" value="Lipase_GDSL"/>
    <property type="match status" value="1"/>
</dbReference>
<dbReference type="PANTHER" id="PTHR22835:SF517">
    <property type="entry name" value="GDSL-LIKE LIPASE_ACYLHYDROLASE FAMILY PROTEIN, EXPRESSED"/>
    <property type="match status" value="1"/>
</dbReference>
<keyword evidence="2" id="KW-0732">Signal</keyword>
<dbReference type="InterPro" id="IPR001087">
    <property type="entry name" value="GDSL"/>
</dbReference>
<proteinExistence type="inferred from homology"/>
<dbReference type="CDD" id="cd01837">
    <property type="entry name" value="SGNH_plant_lipase_like"/>
    <property type="match status" value="1"/>
</dbReference>
<protein>
    <submittedName>
        <fullName evidence="6">Acetylajmalan esterase-like</fullName>
    </submittedName>
</protein>
<organism evidence="5 6">
    <name type="scientific">Durio zibethinus</name>
    <name type="common">Durian</name>
    <dbReference type="NCBI Taxonomy" id="66656"/>
    <lineage>
        <taxon>Eukaryota</taxon>
        <taxon>Viridiplantae</taxon>
        <taxon>Streptophyta</taxon>
        <taxon>Embryophyta</taxon>
        <taxon>Tracheophyta</taxon>
        <taxon>Spermatophyta</taxon>
        <taxon>Magnoliopsida</taxon>
        <taxon>eudicotyledons</taxon>
        <taxon>Gunneridae</taxon>
        <taxon>Pentapetalae</taxon>
        <taxon>rosids</taxon>
        <taxon>malvids</taxon>
        <taxon>Malvales</taxon>
        <taxon>Malvaceae</taxon>
        <taxon>Helicteroideae</taxon>
        <taxon>Durio</taxon>
    </lineage>
</organism>
<dbReference type="OrthoDB" id="1600564at2759"/>
<evidence type="ECO:0000313" key="6">
    <source>
        <dbReference type="RefSeq" id="XP_022772457.1"/>
    </source>
</evidence>
<dbReference type="AlphaFoldDB" id="A0A6P6B5K1"/>
<evidence type="ECO:0000313" key="5">
    <source>
        <dbReference type="Proteomes" id="UP000515121"/>
    </source>
</evidence>
<name>A0A6P6B5K1_DURZI</name>
<dbReference type="GO" id="GO:0016788">
    <property type="term" value="F:hydrolase activity, acting on ester bonds"/>
    <property type="evidence" value="ECO:0007669"/>
    <property type="project" value="InterPro"/>
</dbReference>
<dbReference type="InterPro" id="IPR036514">
    <property type="entry name" value="SGNH_hydro_sf"/>
</dbReference>
<dbReference type="PANTHER" id="PTHR22835">
    <property type="entry name" value="ZINC FINGER FYVE DOMAIN CONTAINING PROTEIN"/>
    <property type="match status" value="1"/>
</dbReference>
<dbReference type="SUPFAM" id="SSF52266">
    <property type="entry name" value="SGNH hydrolase"/>
    <property type="match status" value="1"/>
</dbReference>
<sequence>MRLFLPAYSFLFSEIGMATSLPSQLPVLITFLFLLLLSPSCFAGILRTCQFDAIYQLGDSISDTGNLIREDPLSPFARPPYSETFFGNATGRCSNGLLMIDYLALSSGIRFLEPYLNTDALFTRGRGVNFAVAGSTALPVEILAENKVLAPVTNTSLSRQLDWMFTYFNGICHDDEDCFKKLKTALFMVGEIGGNDYNYALFQGKSFGEVRSMTPMVIQAIKDAVTRVVGYGATRVVVPGNFPVGCLPIYLTGFQSNDSNAYDKYHCLKGLNNLAIHHNNLLKQAIEELRKELNVIIVYGDYYNAYLKLLSRVKLLGFDTKSTQKACCGIGGDYNFKLDTMCGAPGVQVCPNPDQYISWDGVNLTQRAYKFMTGWLIRHIYSKLQCGA</sequence>
<reference evidence="6" key="1">
    <citation type="submission" date="2025-08" db="UniProtKB">
        <authorList>
            <consortium name="RefSeq"/>
        </authorList>
    </citation>
    <scope>IDENTIFICATION</scope>
    <source>
        <tissue evidence="6">Fruit stalk</tissue>
    </source>
</reference>
<dbReference type="InterPro" id="IPR035669">
    <property type="entry name" value="SGNH_plant_lipase-like"/>
</dbReference>
<keyword evidence="3" id="KW-0378">Hydrolase</keyword>
<gene>
    <name evidence="6" type="primary">LOC111315126</name>
</gene>
<dbReference type="RefSeq" id="XP_022772457.1">
    <property type="nucleotide sequence ID" value="XM_022916722.1"/>
</dbReference>
<evidence type="ECO:0000256" key="3">
    <source>
        <dbReference type="ARBA" id="ARBA00022801"/>
    </source>
</evidence>
<keyword evidence="4" id="KW-0325">Glycoprotein</keyword>